<feature type="non-terminal residue" evidence="1">
    <location>
        <position position="1"/>
    </location>
</feature>
<keyword evidence="2" id="KW-1185">Reference proteome</keyword>
<organism evidence="1 2">
    <name type="scientific">Paramuricea clavata</name>
    <name type="common">Red gorgonian</name>
    <name type="synonym">Violescent sea-whip</name>
    <dbReference type="NCBI Taxonomy" id="317549"/>
    <lineage>
        <taxon>Eukaryota</taxon>
        <taxon>Metazoa</taxon>
        <taxon>Cnidaria</taxon>
        <taxon>Anthozoa</taxon>
        <taxon>Octocorallia</taxon>
        <taxon>Malacalcyonacea</taxon>
        <taxon>Plexauridae</taxon>
        <taxon>Paramuricea</taxon>
    </lineage>
</organism>
<dbReference type="Proteomes" id="UP001152795">
    <property type="component" value="Unassembled WGS sequence"/>
</dbReference>
<proteinExistence type="predicted"/>
<evidence type="ECO:0000313" key="1">
    <source>
        <dbReference type="EMBL" id="CAB3987705.1"/>
    </source>
</evidence>
<sequence>LKSNEAWWKGTEFLQRPEEEWPNDLVCESTDPIAIAEVTKHKTAVIHSLANQAKPLNSDISTVIDCQRFSTKKRLLRTTAYVLRFVKFLRKVKIQREEVIERENAETVKGLDRPNYQHSN</sequence>
<reference evidence="1" key="1">
    <citation type="submission" date="2020-04" db="EMBL/GenBank/DDBJ databases">
        <authorList>
            <person name="Alioto T."/>
            <person name="Alioto T."/>
            <person name="Gomez Garrido J."/>
        </authorList>
    </citation>
    <scope>NUCLEOTIDE SEQUENCE</scope>
    <source>
        <strain evidence="1">A484AB</strain>
    </source>
</reference>
<dbReference type="OrthoDB" id="10049357at2759"/>
<protein>
    <submittedName>
        <fullName evidence="1">Uncharacterized protein</fullName>
    </submittedName>
</protein>
<evidence type="ECO:0000313" key="2">
    <source>
        <dbReference type="Proteomes" id="UP001152795"/>
    </source>
</evidence>
<dbReference type="AlphaFoldDB" id="A0A6S7G7J7"/>
<comment type="caution">
    <text evidence="1">The sequence shown here is derived from an EMBL/GenBank/DDBJ whole genome shotgun (WGS) entry which is preliminary data.</text>
</comment>
<gene>
    <name evidence="1" type="ORF">PACLA_8A029200</name>
</gene>
<accession>A0A6S7G7J7</accession>
<name>A0A6S7G7J7_PARCT</name>
<dbReference type="EMBL" id="CACRXK020001219">
    <property type="protein sequence ID" value="CAB3987705.1"/>
    <property type="molecule type" value="Genomic_DNA"/>
</dbReference>